<evidence type="ECO:0008006" key="4">
    <source>
        <dbReference type="Google" id="ProtNLM"/>
    </source>
</evidence>
<evidence type="ECO:0000256" key="1">
    <source>
        <dbReference type="SAM" id="SignalP"/>
    </source>
</evidence>
<gene>
    <name evidence="2" type="ORF">ADIS_4321</name>
</gene>
<evidence type="ECO:0000313" key="3">
    <source>
        <dbReference type="Proteomes" id="UP000013909"/>
    </source>
</evidence>
<protein>
    <recommendedName>
        <fullName evidence="4">Secreted protein</fullName>
    </recommendedName>
</protein>
<dbReference type="AlphaFoldDB" id="R7ZM29"/>
<dbReference type="Proteomes" id="UP000013909">
    <property type="component" value="Unassembled WGS sequence"/>
</dbReference>
<name>R7ZM29_9BACT</name>
<keyword evidence="1" id="KW-0732">Signal</keyword>
<evidence type="ECO:0000313" key="2">
    <source>
        <dbReference type="EMBL" id="EON75150.1"/>
    </source>
</evidence>
<proteinExistence type="predicted"/>
<sequence length="251" mass="28491">MKKLLILALVCGTTQLAYAQIIEDNTPRYINSFKRFIESNPLYFSDTLEFILPNASAVMVYFNPDDYHSEEIEEKIAASLKYAVNFPEQEVRNYYLHPSFWESQLDFVRNDIKKKYAVHRVGYTLGIPVGLDFVGGRFAPEMGFRIMADLKTFGFGASVTNTSFFTEKTAGGVIVHHNPFMNLEFDLNPYKRATSTIQAGYLLQSSGPIFLGDTFRIAYRSHVRGNIQLNAGLIFTNNVSTVLPMVGIRFF</sequence>
<feature type="chain" id="PRO_5004450962" description="Secreted protein" evidence="1">
    <location>
        <begin position="20"/>
        <end position="251"/>
    </location>
</feature>
<feature type="signal peptide" evidence="1">
    <location>
        <begin position="1"/>
        <end position="19"/>
    </location>
</feature>
<dbReference type="STRING" id="1232681.ADIS_4321"/>
<reference evidence="2 3" key="1">
    <citation type="submission" date="2013-02" db="EMBL/GenBank/DDBJ databases">
        <title>A novel strain isolated from Lonar lake, Maharashtra, India.</title>
        <authorList>
            <person name="Singh A."/>
        </authorList>
    </citation>
    <scope>NUCLEOTIDE SEQUENCE [LARGE SCALE GENOMIC DNA]</scope>
    <source>
        <strain evidence="2 3">AK24</strain>
    </source>
</reference>
<organism evidence="2 3">
    <name type="scientific">Lunatimonas lonarensis</name>
    <dbReference type="NCBI Taxonomy" id="1232681"/>
    <lineage>
        <taxon>Bacteria</taxon>
        <taxon>Pseudomonadati</taxon>
        <taxon>Bacteroidota</taxon>
        <taxon>Cytophagia</taxon>
        <taxon>Cytophagales</taxon>
        <taxon>Cyclobacteriaceae</taxon>
    </lineage>
</organism>
<accession>R7ZM29</accession>
<dbReference type="OrthoDB" id="819896at2"/>
<dbReference type="EMBL" id="AQHR01000110">
    <property type="protein sequence ID" value="EON75150.1"/>
    <property type="molecule type" value="Genomic_DNA"/>
</dbReference>
<keyword evidence="3" id="KW-1185">Reference proteome</keyword>
<comment type="caution">
    <text evidence="2">The sequence shown here is derived from an EMBL/GenBank/DDBJ whole genome shotgun (WGS) entry which is preliminary data.</text>
</comment>
<dbReference type="RefSeq" id="WP_010856434.1">
    <property type="nucleotide sequence ID" value="NZ_AQHR01000110.1"/>
</dbReference>